<evidence type="ECO:0000256" key="6">
    <source>
        <dbReference type="ARBA" id="ARBA00023136"/>
    </source>
</evidence>
<dbReference type="RefSeq" id="WP_028498492.1">
    <property type="nucleotide sequence ID" value="NZ_CALFSO010000075.1"/>
</dbReference>
<evidence type="ECO:0000313" key="10">
    <source>
        <dbReference type="EMBL" id="AVY93514.1"/>
    </source>
</evidence>
<keyword evidence="6 8" id="KW-0472">Membrane</keyword>
<comment type="subunit">
    <text evidence="8">Part of a complex composed of FtsB, FtsL and FtsQ.</text>
</comment>
<keyword evidence="11" id="KW-1185">Reference proteome</keyword>
<dbReference type="OrthoDB" id="5298556at2"/>
<sequence>MTRSHLLLLVVLIGCALSVITCRFESRKRYGELQKEQRFAHELDVEYGRLRLEQGTWAAHALIERRATDALGMHMPDTREIQVITLGSRP</sequence>
<dbReference type="PANTHER" id="PTHR37479">
    <property type="entry name" value="CELL DIVISION PROTEIN FTSL"/>
    <property type="match status" value="1"/>
</dbReference>
<name>A0A2S0P7Y0_9NEIS</name>
<dbReference type="PROSITE" id="PS51257">
    <property type="entry name" value="PROKAR_LIPOPROTEIN"/>
    <property type="match status" value="1"/>
</dbReference>
<evidence type="ECO:0000256" key="7">
    <source>
        <dbReference type="ARBA" id="ARBA00023306"/>
    </source>
</evidence>
<dbReference type="Pfam" id="PF04999">
    <property type="entry name" value="FtsL"/>
    <property type="match status" value="1"/>
</dbReference>
<dbReference type="PANTHER" id="PTHR37479:SF1">
    <property type="entry name" value="CELL DIVISION PROTEIN FTSL"/>
    <property type="match status" value="1"/>
</dbReference>
<keyword evidence="8" id="KW-0997">Cell inner membrane</keyword>
<dbReference type="Proteomes" id="UP000244173">
    <property type="component" value="Chromosome"/>
</dbReference>
<dbReference type="NCBIfam" id="TIGR02209">
    <property type="entry name" value="ftsL_broad"/>
    <property type="match status" value="1"/>
</dbReference>
<dbReference type="GO" id="GO:0005886">
    <property type="term" value="C:plasma membrane"/>
    <property type="evidence" value="ECO:0007669"/>
    <property type="project" value="UniProtKB-SubCell"/>
</dbReference>
<evidence type="ECO:0000256" key="2">
    <source>
        <dbReference type="ARBA" id="ARBA00022475"/>
    </source>
</evidence>
<evidence type="ECO:0000256" key="9">
    <source>
        <dbReference type="NCBIfam" id="TIGR02209"/>
    </source>
</evidence>
<accession>A0A2S0P7Y0</accession>
<protein>
    <recommendedName>
        <fullName evidence="8 9">Cell division protein FtsL</fullName>
    </recommendedName>
</protein>
<comment type="similarity">
    <text evidence="8">Belongs to the FtsL family.</text>
</comment>
<evidence type="ECO:0000313" key="11">
    <source>
        <dbReference type="Proteomes" id="UP000244173"/>
    </source>
</evidence>
<dbReference type="HAMAP" id="MF_00910">
    <property type="entry name" value="FtsL"/>
    <property type="match status" value="1"/>
</dbReference>
<reference evidence="10 11" key="1">
    <citation type="submission" date="2018-04" db="EMBL/GenBank/DDBJ databases">
        <title>Denitrifier Microvirgula.</title>
        <authorList>
            <person name="Anderson E."/>
            <person name="Jang J."/>
            <person name="Ishii S."/>
        </authorList>
    </citation>
    <scope>NUCLEOTIDE SEQUENCE [LARGE SCALE GENOMIC DNA]</scope>
    <source>
        <strain evidence="10 11">BE2.4</strain>
    </source>
</reference>
<evidence type="ECO:0000256" key="3">
    <source>
        <dbReference type="ARBA" id="ARBA00022618"/>
    </source>
</evidence>
<proteinExistence type="inferred from homology"/>
<keyword evidence="7 8" id="KW-0131">Cell cycle</keyword>
<evidence type="ECO:0000256" key="1">
    <source>
        <dbReference type="ARBA" id="ARBA00004401"/>
    </source>
</evidence>
<comment type="subcellular location">
    <subcellularLocation>
        <location evidence="8">Cell inner membrane</location>
        <topology evidence="8">Single-pass type II membrane protein</topology>
    </subcellularLocation>
    <subcellularLocation>
        <location evidence="1">Cell membrane</location>
        <topology evidence="1">Single-pass type II membrane protein</topology>
    </subcellularLocation>
    <text evidence="8">Localizes to the division septum where it forms a ring structure.</text>
</comment>
<dbReference type="GO" id="GO:0043093">
    <property type="term" value="P:FtsZ-dependent cytokinesis"/>
    <property type="evidence" value="ECO:0007669"/>
    <property type="project" value="UniProtKB-UniRule"/>
</dbReference>
<dbReference type="EMBL" id="CP028519">
    <property type="protein sequence ID" value="AVY93514.1"/>
    <property type="molecule type" value="Genomic_DNA"/>
</dbReference>
<dbReference type="AlphaFoldDB" id="A0A2S0P7Y0"/>
<dbReference type="KEGG" id="maer:DAI18_05240"/>
<dbReference type="GO" id="GO:0032153">
    <property type="term" value="C:cell division site"/>
    <property type="evidence" value="ECO:0007669"/>
    <property type="project" value="UniProtKB-UniRule"/>
</dbReference>
<keyword evidence="2 8" id="KW-1003">Cell membrane</keyword>
<evidence type="ECO:0000256" key="8">
    <source>
        <dbReference type="HAMAP-Rule" id="MF_00910"/>
    </source>
</evidence>
<gene>
    <name evidence="8 10" type="primary">ftsL</name>
    <name evidence="10" type="ORF">DAI18_05240</name>
</gene>
<evidence type="ECO:0000256" key="4">
    <source>
        <dbReference type="ARBA" id="ARBA00022692"/>
    </source>
</evidence>
<dbReference type="STRING" id="1122240.GCA_000620105_01104"/>
<keyword evidence="4 8" id="KW-0812">Transmembrane</keyword>
<comment type="function">
    <text evidence="8">Essential cell division protein. May link together the upstream cell division proteins, which are predominantly cytoplasmic, with the downstream cell division proteins, which are predominantly periplasmic.</text>
</comment>
<keyword evidence="3 8" id="KW-0132">Cell division</keyword>
<keyword evidence="5 8" id="KW-1133">Transmembrane helix</keyword>
<evidence type="ECO:0000256" key="5">
    <source>
        <dbReference type="ARBA" id="ARBA00022989"/>
    </source>
</evidence>
<organism evidence="10 11">
    <name type="scientific">Microvirgula aerodenitrificans</name>
    <dbReference type="NCBI Taxonomy" id="57480"/>
    <lineage>
        <taxon>Bacteria</taxon>
        <taxon>Pseudomonadati</taxon>
        <taxon>Pseudomonadota</taxon>
        <taxon>Betaproteobacteria</taxon>
        <taxon>Neisseriales</taxon>
        <taxon>Aquaspirillaceae</taxon>
        <taxon>Microvirgula</taxon>
    </lineage>
</organism>
<dbReference type="InterPro" id="IPR011922">
    <property type="entry name" value="Cell_div_FtsL"/>
</dbReference>